<proteinExistence type="predicted"/>
<evidence type="ECO:0000313" key="2">
    <source>
        <dbReference type="EMBL" id="CAK7266913.1"/>
    </source>
</evidence>
<reference evidence="2 3" key="1">
    <citation type="submission" date="2024-01" db="EMBL/GenBank/DDBJ databases">
        <authorList>
            <person name="Allen C."/>
            <person name="Tagirdzhanova G."/>
        </authorList>
    </citation>
    <scope>NUCLEOTIDE SEQUENCE [LARGE SCALE GENOMIC DNA]</scope>
    <source>
        <strain evidence="2 3">CBS 119000</strain>
    </source>
</reference>
<dbReference type="Proteomes" id="UP001642502">
    <property type="component" value="Unassembled WGS sequence"/>
</dbReference>
<feature type="compositionally biased region" description="Basic and acidic residues" evidence="1">
    <location>
        <begin position="8"/>
        <end position="30"/>
    </location>
</feature>
<comment type="caution">
    <text evidence="2">The sequence shown here is derived from an EMBL/GenBank/DDBJ whole genome shotgun (WGS) entry which is preliminary data.</text>
</comment>
<accession>A0ABP0DFA0</accession>
<protein>
    <submittedName>
        <fullName evidence="2">Uncharacterized protein</fullName>
    </submittedName>
</protein>
<dbReference type="EMBL" id="CAWUON010000022">
    <property type="protein sequence ID" value="CAK7266913.1"/>
    <property type="molecule type" value="Genomic_DNA"/>
</dbReference>
<sequence>MTRRSHQAKGEARGFERSRRRQYANEDNRQTIRLATEESANLTTRLPHVDNHNYWLPQEY</sequence>
<gene>
    <name evidence="2" type="ORF">SEPCBS119000_002278</name>
</gene>
<organism evidence="2 3">
    <name type="scientific">Sporothrix epigloea</name>
    <dbReference type="NCBI Taxonomy" id="1892477"/>
    <lineage>
        <taxon>Eukaryota</taxon>
        <taxon>Fungi</taxon>
        <taxon>Dikarya</taxon>
        <taxon>Ascomycota</taxon>
        <taxon>Pezizomycotina</taxon>
        <taxon>Sordariomycetes</taxon>
        <taxon>Sordariomycetidae</taxon>
        <taxon>Ophiostomatales</taxon>
        <taxon>Ophiostomataceae</taxon>
        <taxon>Sporothrix</taxon>
    </lineage>
</organism>
<feature type="region of interest" description="Disordered" evidence="1">
    <location>
        <begin position="1"/>
        <end position="32"/>
    </location>
</feature>
<name>A0ABP0DFA0_9PEZI</name>
<keyword evidence="3" id="KW-1185">Reference proteome</keyword>
<evidence type="ECO:0000313" key="3">
    <source>
        <dbReference type="Proteomes" id="UP001642502"/>
    </source>
</evidence>
<evidence type="ECO:0000256" key="1">
    <source>
        <dbReference type="SAM" id="MobiDB-lite"/>
    </source>
</evidence>